<organism evidence="1">
    <name type="scientific">Ostreococcus tauri</name>
    <name type="common">Marine green alga</name>
    <dbReference type="NCBI Taxonomy" id="70448"/>
    <lineage>
        <taxon>Eukaryota</taxon>
        <taxon>Viridiplantae</taxon>
        <taxon>Chlorophyta</taxon>
        <taxon>Mamiellophyceae</taxon>
        <taxon>Mamiellales</taxon>
        <taxon>Bathycoccaceae</taxon>
        <taxon>Ostreococcus</taxon>
    </lineage>
</organism>
<proteinExistence type="predicted"/>
<dbReference type="AlphaFoldDB" id="A0A1Y5I0X0"/>
<accession>A0A1Y5I0X0</accession>
<dbReference type="GO" id="GO:0004674">
    <property type="term" value="F:protein serine/threonine kinase activity"/>
    <property type="evidence" value="ECO:0007669"/>
    <property type="project" value="InterPro"/>
</dbReference>
<gene>
    <name evidence="1" type="ORF">BE221DRAFT_148542</name>
</gene>
<name>A0A1Y5I0X0_OSTTA</name>
<dbReference type="PANTHER" id="PTHR37079">
    <property type="entry name" value="SERINE/THREONINE-PROTEIN KINASE ATM"/>
    <property type="match status" value="1"/>
</dbReference>
<dbReference type="EMBL" id="KZ155834">
    <property type="protein sequence ID" value="OUS43181.1"/>
    <property type="molecule type" value="Genomic_DNA"/>
</dbReference>
<dbReference type="GO" id="GO:0006974">
    <property type="term" value="P:DNA damage response"/>
    <property type="evidence" value="ECO:0007669"/>
    <property type="project" value="InterPro"/>
</dbReference>
<evidence type="ECO:0000313" key="1">
    <source>
        <dbReference type="EMBL" id="OUS43181.1"/>
    </source>
</evidence>
<protein>
    <submittedName>
        <fullName evidence="1">Uncharacterized protein</fullName>
    </submittedName>
</protein>
<dbReference type="InterPro" id="IPR038980">
    <property type="entry name" value="ATM_plant"/>
</dbReference>
<sequence length="513" mass="55617">MTSVIPESVATLTALLLRYAVPPEGAPPRGPCGIGVSQDIAEVAISLVQSSRSASLVGVVLPVLQAVARGQVNLDENAGLMSSAREWLLNQTTILTYGLCELTSSNSNCEMPPIPENTHGVLADLVTRAAGVVDGEIPAALRNCGVRAKLADCILSLFTYEMDYFQPRFGGCLAWLLGDDSYLVRIHAGYAMASAIGFFLEADHTSIFQNTVVPGLAIKCQFLPSEREWSSLHIISAVGIISSVLEPWCAFMIIHHRARHGSRLQIPAMNAIIHLAESTGHPSVASFVQFHNRTIGRLWIDSGASVSLLFEVPEVLGLPPGTDAKTVAAQLRRSLLPALIYDKDRDGLNTLAAMSDSGTIQQMIKLNWDVVQARLYALVAKDCPDPKAIAAQTYVESLMKTIDMATSSRHKLKVLASLKVLCPALVKKISVDQRTEAQNFLRIIVTKPPKSIYRVLGVLPPLPDLPMLKDVRDILLNVDKPSHAERLSYLVEKAPTLPKALQRVALRAGGLEH</sequence>
<dbReference type="PANTHER" id="PTHR37079:SF4">
    <property type="entry name" value="SERINE_THREONINE-PROTEIN KINASE ATM"/>
    <property type="match status" value="1"/>
</dbReference>
<reference evidence="1" key="1">
    <citation type="submission" date="2017-04" db="EMBL/GenBank/DDBJ databases">
        <title>Population genomics of picophytoplankton unveils novel chromosome hypervariability.</title>
        <authorList>
            <consortium name="DOE Joint Genome Institute"/>
            <person name="Blanc-Mathieu R."/>
            <person name="Krasovec M."/>
            <person name="Hebrard M."/>
            <person name="Yau S."/>
            <person name="Desgranges E."/>
            <person name="Martin J."/>
            <person name="Schackwitz W."/>
            <person name="Kuo A."/>
            <person name="Salin G."/>
            <person name="Donnadieu C."/>
            <person name="Desdevises Y."/>
            <person name="Sanchez-Ferandin S."/>
            <person name="Moreau H."/>
            <person name="Rivals E."/>
            <person name="Grigoriev I.V."/>
            <person name="Grimsley N."/>
            <person name="Eyre-Walker A."/>
            <person name="Piganeau G."/>
        </authorList>
    </citation>
    <scope>NUCLEOTIDE SEQUENCE [LARGE SCALE GENOMIC DNA]</scope>
    <source>
        <strain evidence="1">RCC 1115</strain>
    </source>
</reference>
<dbReference type="Proteomes" id="UP000195557">
    <property type="component" value="Unassembled WGS sequence"/>
</dbReference>